<dbReference type="InParanoid" id="A0A6I9QJU6"/>
<feature type="region of interest" description="Disordered" evidence="1">
    <location>
        <begin position="49"/>
        <end position="69"/>
    </location>
</feature>
<dbReference type="OrthoDB" id="1934894at2759"/>
<reference evidence="3" key="1">
    <citation type="submission" date="2025-08" db="UniProtKB">
        <authorList>
            <consortium name="RefSeq"/>
        </authorList>
    </citation>
    <scope>IDENTIFICATION</scope>
</reference>
<keyword evidence="2" id="KW-1185">Reference proteome</keyword>
<feature type="non-terminal residue" evidence="3">
    <location>
        <position position="1"/>
    </location>
</feature>
<evidence type="ECO:0000313" key="2">
    <source>
        <dbReference type="Proteomes" id="UP000504607"/>
    </source>
</evidence>
<evidence type="ECO:0000313" key="3">
    <source>
        <dbReference type="RefSeq" id="XP_010910840.2"/>
    </source>
</evidence>
<sequence length="184" mass="20429">AVQEASPFKSSPSAPSSGGFFFTHRQRSFFSPNRSWDAHLIPALLAATARRSPPSRSSSASPASASPFTSLLSSLLPPTGLRRRLLLYRHRRRPSPPISLRSFVPPKLTESPSSMGSSSSQVNKAHKSRFASKASRQVHKTSRTDKKRIAKPDHHRNAVKGTRAARIQQSKMVRQRCHCKQLRL</sequence>
<feature type="region of interest" description="Disordered" evidence="1">
    <location>
        <begin position="87"/>
        <end position="174"/>
    </location>
</feature>
<dbReference type="Proteomes" id="UP000504607">
    <property type="component" value="Unplaced"/>
</dbReference>
<feature type="compositionally biased region" description="Basic residues" evidence="1">
    <location>
        <begin position="124"/>
        <end position="149"/>
    </location>
</feature>
<accession>A0A6I9QJU6</accession>
<dbReference type="AlphaFoldDB" id="A0A6I9QJU6"/>
<organism evidence="2 3">
    <name type="scientific">Elaeis guineensis var. tenera</name>
    <name type="common">Oil palm</name>
    <dbReference type="NCBI Taxonomy" id="51953"/>
    <lineage>
        <taxon>Eukaryota</taxon>
        <taxon>Viridiplantae</taxon>
        <taxon>Streptophyta</taxon>
        <taxon>Embryophyta</taxon>
        <taxon>Tracheophyta</taxon>
        <taxon>Spermatophyta</taxon>
        <taxon>Magnoliopsida</taxon>
        <taxon>Liliopsida</taxon>
        <taxon>Arecaceae</taxon>
        <taxon>Arecoideae</taxon>
        <taxon>Cocoseae</taxon>
        <taxon>Elaeidinae</taxon>
        <taxon>Elaeis</taxon>
    </lineage>
</organism>
<gene>
    <name evidence="3" type="primary">LOC105036803</name>
</gene>
<feature type="compositionally biased region" description="Low complexity" evidence="1">
    <location>
        <begin position="111"/>
        <end position="120"/>
    </location>
</feature>
<proteinExistence type="predicted"/>
<protein>
    <submittedName>
        <fullName evidence="3">Uncharacterized protein LOC105036803</fullName>
    </submittedName>
</protein>
<evidence type="ECO:0000256" key="1">
    <source>
        <dbReference type="SAM" id="MobiDB-lite"/>
    </source>
</evidence>
<name>A0A6I9QJU6_ELAGV</name>
<dbReference type="RefSeq" id="XP_010910840.2">
    <property type="nucleotide sequence ID" value="XM_010912538.2"/>
</dbReference>